<name>A0ABW2TL28_9PSEU</name>
<gene>
    <name evidence="2" type="ORF">ACFQV2_07870</name>
</gene>
<keyword evidence="1" id="KW-0472">Membrane</keyword>
<accession>A0ABW2TL28</accession>
<feature type="transmembrane region" description="Helical" evidence="1">
    <location>
        <begin position="73"/>
        <end position="94"/>
    </location>
</feature>
<evidence type="ECO:0000313" key="2">
    <source>
        <dbReference type="EMBL" id="MFC7613536.1"/>
    </source>
</evidence>
<dbReference type="EMBL" id="JBHTEY010000004">
    <property type="protein sequence ID" value="MFC7613536.1"/>
    <property type="molecule type" value="Genomic_DNA"/>
</dbReference>
<keyword evidence="1" id="KW-0812">Transmembrane</keyword>
<reference evidence="3" key="1">
    <citation type="journal article" date="2019" name="Int. J. Syst. Evol. Microbiol.">
        <title>The Global Catalogue of Microorganisms (GCM) 10K type strain sequencing project: providing services to taxonomists for standard genome sequencing and annotation.</title>
        <authorList>
            <consortium name="The Broad Institute Genomics Platform"/>
            <consortium name="The Broad Institute Genome Sequencing Center for Infectious Disease"/>
            <person name="Wu L."/>
            <person name="Ma J."/>
        </authorList>
    </citation>
    <scope>NUCLEOTIDE SEQUENCE [LARGE SCALE GENOMIC DNA]</scope>
    <source>
        <strain evidence="3">JCM 17695</strain>
    </source>
</reference>
<comment type="caution">
    <text evidence="2">The sequence shown here is derived from an EMBL/GenBank/DDBJ whole genome shotgun (WGS) entry which is preliminary data.</text>
</comment>
<sequence length="109" mass="11794">MSNTARGLLWLIPFVVLVAATDVYAGFVVQSVNPITVAAVSFTIAAVLFVGTHTLRSGFAATMRPLRTHRRDVVMLNVMTAATWLTLLYSLVYLEPAVVSVISFAIGPR</sequence>
<proteinExistence type="predicted"/>
<keyword evidence="1" id="KW-1133">Transmembrane helix</keyword>
<protein>
    <submittedName>
        <fullName evidence="2">EamA family transporter</fullName>
    </submittedName>
</protein>
<evidence type="ECO:0000256" key="1">
    <source>
        <dbReference type="SAM" id="Phobius"/>
    </source>
</evidence>
<keyword evidence="3" id="KW-1185">Reference proteome</keyword>
<organism evidence="2 3">
    <name type="scientific">Actinokineospora soli</name>
    <dbReference type="NCBI Taxonomy" id="1048753"/>
    <lineage>
        <taxon>Bacteria</taxon>
        <taxon>Bacillati</taxon>
        <taxon>Actinomycetota</taxon>
        <taxon>Actinomycetes</taxon>
        <taxon>Pseudonocardiales</taxon>
        <taxon>Pseudonocardiaceae</taxon>
        <taxon>Actinokineospora</taxon>
    </lineage>
</organism>
<evidence type="ECO:0000313" key="3">
    <source>
        <dbReference type="Proteomes" id="UP001596512"/>
    </source>
</evidence>
<feature type="transmembrane region" description="Helical" evidence="1">
    <location>
        <begin position="35"/>
        <end position="52"/>
    </location>
</feature>
<dbReference type="Proteomes" id="UP001596512">
    <property type="component" value="Unassembled WGS sequence"/>
</dbReference>